<dbReference type="InterPro" id="IPR013325">
    <property type="entry name" value="RNA_pol_sigma_r2"/>
</dbReference>
<dbReference type="CDD" id="cd06171">
    <property type="entry name" value="Sigma70_r4"/>
    <property type="match status" value="1"/>
</dbReference>
<dbReference type="Proteomes" id="UP001617669">
    <property type="component" value="Unassembled WGS sequence"/>
</dbReference>
<dbReference type="RefSeq" id="WP_400878986.1">
    <property type="nucleotide sequence ID" value="NZ_JBIWXY010000001.1"/>
</dbReference>
<evidence type="ECO:0000256" key="4">
    <source>
        <dbReference type="ARBA" id="ARBA00023163"/>
    </source>
</evidence>
<dbReference type="Gene3D" id="1.10.10.10">
    <property type="entry name" value="Winged helix-like DNA-binding domain superfamily/Winged helix DNA-binding domain"/>
    <property type="match status" value="1"/>
</dbReference>
<evidence type="ECO:0000259" key="5">
    <source>
        <dbReference type="Pfam" id="PF08281"/>
    </source>
</evidence>
<evidence type="ECO:0000313" key="7">
    <source>
        <dbReference type="Proteomes" id="UP001617669"/>
    </source>
</evidence>
<name>A0ABW8GIE5_9PROT</name>
<dbReference type="PANTHER" id="PTHR43133">
    <property type="entry name" value="RNA POLYMERASE ECF-TYPE SIGMA FACTO"/>
    <property type="match status" value="1"/>
</dbReference>
<gene>
    <name evidence="6" type="ORF">ACIKP9_02740</name>
</gene>
<accession>A0ABW8GIE5</accession>
<dbReference type="InterPro" id="IPR013249">
    <property type="entry name" value="RNA_pol_sigma70_r4_t2"/>
</dbReference>
<sequence>MRLNPTWHGIDLQWAYSDLLPSIYRHTGYHRIACDVLHDALIRFAISSSPGRLEQPHAYLRTIVRNLLIDGYQEQSRFLPLVDEETGENHELNQAAAPSAEHLIDMQQRLTALLNIIDHMPARCKEVFLLFRIEGLSQQDIAEKLGISINMVQKHIMRAMLDLLEAKDLIN</sequence>
<evidence type="ECO:0000256" key="2">
    <source>
        <dbReference type="ARBA" id="ARBA00023015"/>
    </source>
</evidence>
<protein>
    <submittedName>
        <fullName evidence="6">RNA polymerase sigma factor</fullName>
    </submittedName>
</protein>
<dbReference type="Pfam" id="PF08281">
    <property type="entry name" value="Sigma70_r4_2"/>
    <property type="match status" value="1"/>
</dbReference>
<keyword evidence="7" id="KW-1185">Reference proteome</keyword>
<organism evidence="6 7">
    <name type="scientific">Methylobacillus methanolivorans</name>
    <dbReference type="NCBI Taxonomy" id="1848927"/>
    <lineage>
        <taxon>Bacteria</taxon>
        <taxon>Pseudomonadati</taxon>
        <taxon>Pseudomonadota</taxon>
        <taxon>Betaproteobacteria</taxon>
        <taxon>Nitrosomonadales</taxon>
        <taxon>Methylophilaceae</taxon>
        <taxon>Methylobacillus</taxon>
    </lineage>
</organism>
<reference evidence="6 7" key="1">
    <citation type="submission" date="2024-11" db="EMBL/GenBank/DDBJ databases">
        <authorList>
            <person name="Kaparullina E.N."/>
            <person name="Delegan Y.A."/>
            <person name="Doronina N.V."/>
        </authorList>
    </citation>
    <scope>NUCLEOTIDE SEQUENCE [LARGE SCALE GENOMIC DNA]</scope>
    <source>
        <strain evidence="6 7">7sh_L</strain>
    </source>
</reference>
<feature type="domain" description="RNA polymerase sigma factor 70 region 4 type 2" evidence="5">
    <location>
        <begin position="112"/>
        <end position="163"/>
    </location>
</feature>
<dbReference type="SUPFAM" id="SSF88946">
    <property type="entry name" value="Sigma2 domain of RNA polymerase sigma factors"/>
    <property type="match status" value="1"/>
</dbReference>
<dbReference type="SUPFAM" id="SSF88659">
    <property type="entry name" value="Sigma3 and sigma4 domains of RNA polymerase sigma factors"/>
    <property type="match status" value="1"/>
</dbReference>
<dbReference type="InterPro" id="IPR013324">
    <property type="entry name" value="RNA_pol_sigma_r3/r4-like"/>
</dbReference>
<dbReference type="InterPro" id="IPR014284">
    <property type="entry name" value="RNA_pol_sigma-70_dom"/>
</dbReference>
<evidence type="ECO:0000256" key="1">
    <source>
        <dbReference type="ARBA" id="ARBA00010641"/>
    </source>
</evidence>
<comment type="similarity">
    <text evidence="1">Belongs to the sigma-70 factor family. ECF subfamily.</text>
</comment>
<comment type="caution">
    <text evidence="6">The sequence shown here is derived from an EMBL/GenBank/DDBJ whole genome shotgun (WGS) entry which is preliminary data.</text>
</comment>
<keyword evidence="3" id="KW-0731">Sigma factor</keyword>
<dbReference type="EMBL" id="JBIWXY010000001">
    <property type="protein sequence ID" value="MFJ5445138.1"/>
    <property type="molecule type" value="Genomic_DNA"/>
</dbReference>
<dbReference type="InterPro" id="IPR039425">
    <property type="entry name" value="RNA_pol_sigma-70-like"/>
</dbReference>
<dbReference type="InterPro" id="IPR036388">
    <property type="entry name" value="WH-like_DNA-bd_sf"/>
</dbReference>
<dbReference type="NCBIfam" id="TIGR02937">
    <property type="entry name" value="sigma70-ECF"/>
    <property type="match status" value="1"/>
</dbReference>
<keyword evidence="2" id="KW-0805">Transcription regulation</keyword>
<dbReference type="PANTHER" id="PTHR43133:SF63">
    <property type="entry name" value="RNA POLYMERASE SIGMA FACTOR FECI-RELATED"/>
    <property type="match status" value="1"/>
</dbReference>
<proteinExistence type="inferred from homology"/>
<evidence type="ECO:0000313" key="6">
    <source>
        <dbReference type="EMBL" id="MFJ5445138.1"/>
    </source>
</evidence>
<evidence type="ECO:0000256" key="3">
    <source>
        <dbReference type="ARBA" id="ARBA00023082"/>
    </source>
</evidence>
<keyword evidence="4" id="KW-0804">Transcription</keyword>